<dbReference type="Pfam" id="PF00179">
    <property type="entry name" value="UQ_con"/>
    <property type="match status" value="1"/>
</dbReference>
<dbReference type="SUPFAM" id="SSF54495">
    <property type="entry name" value="UBC-like"/>
    <property type="match status" value="1"/>
</dbReference>
<evidence type="ECO:0000256" key="16">
    <source>
        <dbReference type="SAM" id="MobiDB-lite"/>
    </source>
</evidence>
<dbReference type="Proteomes" id="UP001461498">
    <property type="component" value="Unassembled WGS sequence"/>
</dbReference>
<reference evidence="18 19" key="1">
    <citation type="submission" date="2022-12" db="EMBL/GenBank/DDBJ databases">
        <title>Chromosome-level genome assembly of true bugs.</title>
        <authorList>
            <person name="Ma L."/>
            <person name="Li H."/>
        </authorList>
    </citation>
    <scope>NUCLEOTIDE SEQUENCE [LARGE SCALE GENOMIC DNA]</scope>
    <source>
        <strain evidence="18">Lab_2022b</strain>
    </source>
</reference>
<dbReference type="PROSITE" id="PS50127">
    <property type="entry name" value="UBC_2"/>
    <property type="match status" value="1"/>
</dbReference>
<dbReference type="PROSITE" id="PS00183">
    <property type="entry name" value="UBC_1"/>
    <property type="match status" value="1"/>
</dbReference>
<keyword evidence="19" id="KW-1185">Reference proteome</keyword>
<protein>
    <recommendedName>
        <fullName evidence="10">Ubiquitin-conjugating enzyme E2 S</fullName>
        <ecNumber evidence="3">2.3.2.23</ecNumber>
    </recommendedName>
    <alternativeName>
        <fullName evidence="11">E2 ubiquitin-conjugating enzyme S</fullName>
    </alternativeName>
    <alternativeName>
        <fullName evidence="13">Ubiquitin carrier protein S</fullName>
    </alternativeName>
    <alternativeName>
        <fullName evidence="12">Ubiquitin-protein ligase S</fullName>
    </alternativeName>
</protein>
<dbReference type="InterPro" id="IPR050113">
    <property type="entry name" value="Ub_conjugating_enzyme"/>
</dbReference>
<evidence type="ECO:0000256" key="8">
    <source>
        <dbReference type="ARBA" id="ARBA00022840"/>
    </source>
</evidence>
<keyword evidence="6 15" id="KW-0547">Nucleotide-binding</keyword>
<evidence type="ECO:0000256" key="9">
    <source>
        <dbReference type="ARBA" id="ARBA00023306"/>
    </source>
</evidence>
<evidence type="ECO:0000256" key="14">
    <source>
        <dbReference type="PROSITE-ProRule" id="PRU10133"/>
    </source>
</evidence>
<comment type="pathway">
    <text evidence="2">Protein modification; protein ubiquitination.</text>
</comment>
<dbReference type="GO" id="GO:0051301">
    <property type="term" value="P:cell division"/>
    <property type="evidence" value="ECO:0007669"/>
    <property type="project" value="UniProtKB-KW"/>
</dbReference>
<evidence type="ECO:0000256" key="2">
    <source>
        <dbReference type="ARBA" id="ARBA00004906"/>
    </source>
</evidence>
<dbReference type="EMBL" id="JAPXFL010000007">
    <property type="protein sequence ID" value="KAK9503667.1"/>
    <property type="molecule type" value="Genomic_DNA"/>
</dbReference>
<evidence type="ECO:0000256" key="3">
    <source>
        <dbReference type="ARBA" id="ARBA00012486"/>
    </source>
</evidence>
<evidence type="ECO:0000313" key="19">
    <source>
        <dbReference type="Proteomes" id="UP001461498"/>
    </source>
</evidence>
<gene>
    <name evidence="18" type="ORF">O3M35_010180</name>
</gene>
<dbReference type="CDD" id="cd23804">
    <property type="entry name" value="UBCc_UBE2S"/>
    <property type="match status" value="1"/>
</dbReference>
<evidence type="ECO:0000259" key="17">
    <source>
        <dbReference type="PROSITE" id="PS50127"/>
    </source>
</evidence>
<accession>A0AAW1D453</accession>
<keyword evidence="7 15" id="KW-0833">Ubl conjugation pathway</keyword>
<keyword evidence="8 15" id="KW-0067">ATP-binding</keyword>
<keyword evidence="5" id="KW-0808">Transferase</keyword>
<dbReference type="FunFam" id="3.10.110.10:FF:000034">
    <property type="entry name" value="Ubiquitin-conjugating enzyme E2 S"/>
    <property type="match status" value="1"/>
</dbReference>
<evidence type="ECO:0000256" key="12">
    <source>
        <dbReference type="ARBA" id="ARBA00042314"/>
    </source>
</evidence>
<evidence type="ECO:0000256" key="15">
    <source>
        <dbReference type="RuleBase" id="RU362109"/>
    </source>
</evidence>
<comment type="catalytic activity">
    <reaction evidence="1">
        <text>S-ubiquitinyl-[E1 ubiquitin-activating enzyme]-L-cysteine + [E2 ubiquitin-conjugating enzyme]-L-cysteine = [E1 ubiquitin-activating enzyme]-L-cysteine + S-ubiquitinyl-[E2 ubiquitin-conjugating enzyme]-L-cysteine.</text>
        <dbReference type="EC" id="2.3.2.23"/>
    </reaction>
</comment>
<dbReference type="InterPro" id="IPR023313">
    <property type="entry name" value="UBQ-conjugating_AS"/>
</dbReference>
<sequence length="201" mass="22217">MSNVENLSPQIIRQVTRELHELTSEPPEGIKVLLNDENVADIQALIEGPAGTPYAGGVFKIRLCLGKDFPQGPPKAFFLTKIFHPNVATNGEICVNSLKKDWKSDLGIKHILLTIKCLLIVPNAESALNEEAGKLLLEHYDDYSQRAKMMTEIHALSLKGAKSSVESSSEGPTAKKHAGDKKLGTEKKKVVKDKIRRLRRL</sequence>
<dbReference type="EC" id="2.3.2.23" evidence="3"/>
<dbReference type="GO" id="GO:0010458">
    <property type="term" value="P:exit from mitosis"/>
    <property type="evidence" value="ECO:0007669"/>
    <property type="project" value="UniProtKB-ARBA"/>
</dbReference>
<dbReference type="GO" id="GO:0005524">
    <property type="term" value="F:ATP binding"/>
    <property type="evidence" value="ECO:0007669"/>
    <property type="project" value="UniProtKB-UniRule"/>
</dbReference>
<organism evidence="18 19">
    <name type="scientific">Rhynocoris fuscipes</name>
    <dbReference type="NCBI Taxonomy" id="488301"/>
    <lineage>
        <taxon>Eukaryota</taxon>
        <taxon>Metazoa</taxon>
        <taxon>Ecdysozoa</taxon>
        <taxon>Arthropoda</taxon>
        <taxon>Hexapoda</taxon>
        <taxon>Insecta</taxon>
        <taxon>Pterygota</taxon>
        <taxon>Neoptera</taxon>
        <taxon>Paraneoptera</taxon>
        <taxon>Hemiptera</taxon>
        <taxon>Heteroptera</taxon>
        <taxon>Panheteroptera</taxon>
        <taxon>Cimicomorpha</taxon>
        <taxon>Reduviidae</taxon>
        <taxon>Harpactorinae</taxon>
        <taxon>Harpactorini</taxon>
        <taxon>Rhynocoris</taxon>
    </lineage>
</organism>
<evidence type="ECO:0000256" key="7">
    <source>
        <dbReference type="ARBA" id="ARBA00022786"/>
    </source>
</evidence>
<dbReference type="SMART" id="SM00212">
    <property type="entry name" value="UBCc"/>
    <property type="match status" value="1"/>
</dbReference>
<dbReference type="Gene3D" id="3.10.110.10">
    <property type="entry name" value="Ubiquitin Conjugating Enzyme"/>
    <property type="match status" value="1"/>
</dbReference>
<evidence type="ECO:0000256" key="6">
    <source>
        <dbReference type="ARBA" id="ARBA00022741"/>
    </source>
</evidence>
<evidence type="ECO:0000256" key="11">
    <source>
        <dbReference type="ARBA" id="ARBA00041794"/>
    </source>
</evidence>
<comment type="similarity">
    <text evidence="15">Belongs to the ubiquitin-conjugating enzyme family.</text>
</comment>
<dbReference type="PANTHER" id="PTHR24067">
    <property type="entry name" value="UBIQUITIN-CONJUGATING ENZYME E2"/>
    <property type="match status" value="1"/>
</dbReference>
<evidence type="ECO:0000256" key="4">
    <source>
        <dbReference type="ARBA" id="ARBA00022618"/>
    </source>
</evidence>
<evidence type="ECO:0000256" key="10">
    <source>
        <dbReference type="ARBA" id="ARBA00039892"/>
    </source>
</evidence>
<comment type="caution">
    <text evidence="18">The sequence shown here is derived from an EMBL/GenBank/DDBJ whole genome shotgun (WGS) entry which is preliminary data.</text>
</comment>
<keyword evidence="9" id="KW-0131">Cell cycle</keyword>
<evidence type="ECO:0000256" key="1">
    <source>
        <dbReference type="ARBA" id="ARBA00000485"/>
    </source>
</evidence>
<evidence type="ECO:0000313" key="18">
    <source>
        <dbReference type="EMBL" id="KAK9503667.1"/>
    </source>
</evidence>
<keyword evidence="4" id="KW-0132">Cell division</keyword>
<dbReference type="InterPro" id="IPR016135">
    <property type="entry name" value="UBQ-conjugating_enzyme/RWD"/>
</dbReference>
<evidence type="ECO:0000256" key="5">
    <source>
        <dbReference type="ARBA" id="ARBA00022679"/>
    </source>
</evidence>
<dbReference type="AlphaFoldDB" id="A0AAW1D453"/>
<dbReference type="InterPro" id="IPR000608">
    <property type="entry name" value="UBC"/>
</dbReference>
<proteinExistence type="inferred from homology"/>
<name>A0AAW1D453_9HEMI</name>
<feature type="active site" description="Glycyl thioester intermediate" evidence="14">
    <location>
        <position position="94"/>
    </location>
</feature>
<evidence type="ECO:0000256" key="13">
    <source>
        <dbReference type="ARBA" id="ARBA00042399"/>
    </source>
</evidence>
<dbReference type="GO" id="GO:0031145">
    <property type="term" value="P:anaphase-promoting complex-dependent catabolic process"/>
    <property type="evidence" value="ECO:0007669"/>
    <property type="project" value="UniProtKB-ARBA"/>
</dbReference>
<feature type="domain" description="UBC core" evidence="17">
    <location>
        <begin position="10"/>
        <end position="156"/>
    </location>
</feature>
<dbReference type="GO" id="GO:0061631">
    <property type="term" value="F:ubiquitin conjugating enzyme activity"/>
    <property type="evidence" value="ECO:0007669"/>
    <property type="project" value="UniProtKB-EC"/>
</dbReference>
<feature type="region of interest" description="Disordered" evidence="16">
    <location>
        <begin position="162"/>
        <end position="189"/>
    </location>
</feature>